<feature type="compositionally biased region" description="Basic and acidic residues" evidence="1">
    <location>
        <begin position="101"/>
        <end position="116"/>
    </location>
</feature>
<feature type="compositionally biased region" description="Basic and acidic residues" evidence="1">
    <location>
        <begin position="1"/>
        <end position="11"/>
    </location>
</feature>
<feature type="compositionally biased region" description="Pro residues" evidence="1">
    <location>
        <begin position="86"/>
        <end position="100"/>
    </location>
</feature>
<evidence type="ECO:0000313" key="3">
    <source>
        <dbReference type="Proteomes" id="UP001328107"/>
    </source>
</evidence>
<accession>A0AAN5CHK7</accession>
<dbReference type="Pfam" id="PF03057">
    <property type="entry name" value="DUF236"/>
    <property type="match status" value="2"/>
</dbReference>
<dbReference type="Proteomes" id="UP001328107">
    <property type="component" value="Unassembled WGS sequence"/>
</dbReference>
<sequence>QKSDKSTEDSKKKKAPPSSGGGVSPGATPVAAPGPVLPPQAPPPSAAAKPAAVAIKAGENKIVDAYDPNYQTLAAVGAGAFDKPSAHPPPAAAAVPPPAAEPKKDLPKAGENKIADTYDPNYQTLAAVGGGDAFGADKKK</sequence>
<proteinExistence type="predicted"/>
<name>A0AAN5CHK7_9BILA</name>
<dbReference type="InterPro" id="IPR004296">
    <property type="entry name" value="DUF236"/>
</dbReference>
<feature type="compositionally biased region" description="Low complexity" evidence="1">
    <location>
        <begin position="25"/>
        <end position="34"/>
    </location>
</feature>
<feature type="region of interest" description="Disordered" evidence="1">
    <location>
        <begin position="1"/>
        <end position="49"/>
    </location>
</feature>
<protein>
    <submittedName>
        <fullName evidence="2">Uncharacterized protein</fullName>
    </submittedName>
</protein>
<evidence type="ECO:0000256" key="1">
    <source>
        <dbReference type="SAM" id="MobiDB-lite"/>
    </source>
</evidence>
<reference evidence="3" key="1">
    <citation type="submission" date="2022-10" db="EMBL/GenBank/DDBJ databases">
        <title>Genome assembly of Pristionchus species.</title>
        <authorList>
            <person name="Yoshida K."/>
            <person name="Sommer R.J."/>
        </authorList>
    </citation>
    <scope>NUCLEOTIDE SEQUENCE [LARGE SCALE GENOMIC DNA]</scope>
    <source>
        <strain evidence="3">RS5460</strain>
    </source>
</reference>
<organism evidence="2 3">
    <name type="scientific">Pristionchus mayeri</name>
    <dbReference type="NCBI Taxonomy" id="1317129"/>
    <lineage>
        <taxon>Eukaryota</taxon>
        <taxon>Metazoa</taxon>
        <taxon>Ecdysozoa</taxon>
        <taxon>Nematoda</taxon>
        <taxon>Chromadorea</taxon>
        <taxon>Rhabditida</taxon>
        <taxon>Rhabditina</taxon>
        <taxon>Diplogasteromorpha</taxon>
        <taxon>Diplogasteroidea</taxon>
        <taxon>Neodiplogasteridae</taxon>
        <taxon>Pristionchus</taxon>
    </lineage>
</organism>
<dbReference type="AlphaFoldDB" id="A0AAN5CHK7"/>
<feature type="region of interest" description="Disordered" evidence="1">
    <location>
        <begin position="80"/>
        <end position="120"/>
    </location>
</feature>
<comment type="caution">
    <text evidence="2">The sequence shown here is derived from an EMBL/GenBank/DDBJ whole genome shotgun (WGS) entry which is preliminary data.</text>
</comment>
<evidence type="ECO:0000313" key="2">
    <source>
        <dbReference type="EMBL" id="GMR44539.1"/>
    </source>
</evidence>
<keyword evidence="3" id="KW-1185">Reference proteome</keyword>
<feature type="non-terminal residue" evidence="2">
    <location>
        <position position="1"/>
    </location>
</feature>
<gene>
    <name evidence="2" type="ORF">PMAYCL1PPCAC_14734</name>
</gene>
<dbReference type="EMBL" id="BTRK01000003">
    <property type="protein sequence ID" value="GMR44539.1"/>
    <property type="molecule type" value="Genomic_DNA"/>
</dbReference>
<feature type="compositionally biased region" description="Pro residues" evidence="1">
    <location>
        <begin position="35"/>
        <end position="45"/>
    </location>
</feature>